<dbReference type="NCBIfam" id="TIGR03998">
    <property type="entry name" value="thiol_BshC"/>
    <property type="match status" value="1"/>
</dbReference>
<feature type="domain" description="Bacillithiol biosynthesis BshC N-terminal Rossmann-like" evidence="3">
    <location>
        <begin position="15"/>
        <end position="361"/>
    </location>
</feature>
<dbReference type="EC" id="6.-.-.-" evidence="2"/>
<comment type="similarity">
    <text evidence="2">Belongs to the BshC family.</text>
</comment>
<keyword evidence="6" id="KW-1185">Reference proteome</keyword>
<dbReference type="RefSeq" id="WP_163385429.1">
    <property type="nucleotide sequence ID" value="NZ_JAUFQS010000041.1"/>
</dbReference>
<dbReference type="HAMAP" id="MF_01867">
    <property type="entry name" value="BshC"/>
    <property type="match status" value="1"/>
</dbReference>
<name>A0ABT8CA69_9BACT</name>
<evidence type="ECO:0000313" key="6">
    <source>
        <dbReference type="Proteomes" id="UP001236663"/>
    </source>
</evidence>
<proteinExistence type="inferred from homology"/>
<keyword evidence="1 2" id="KW-0436">Ligase</keyword>
<organism evidence="5 6">
    <name type="scientific">Cyclobacterium jeungdonense</name>
    <dbReference type="NCBI Taxonomy" id="708087"/>
    <lineage>
        <taxon>Bacteria</taxon>
        <taxon>Pseudomonadati</taxon>
        <taxon>Bacteroidota</taxon>
        <taxon>Cytophagia</taxon>
        <taxon>Cytophagales</taxon>
        <taxon>Cyclobacteriaceae</taxon>
        <taxon>Cyclobacterium</taxon>
    </lineage>
</organism>
<evidence type="ECO:0000313" key="5">
    <source>
        <dbReference type="EMBL" id="MDN3689694.1"/>
    </source>
</evidence>
<evidence type="ECO:0000256" key="2">
    <source>
        <dbReference type="HAMAP-Rule" id="MF_01867"/>
    </source>
</evidence>
<comment type="caution">
    <text evidence="5">The sequence shown here is derived from an EMBL/GenBank/DDBJ whole genome shotgun (WGS) entry which is preliminary data.</text>
</comment>
<protein>
    <recommendedName>
        <fullName evidence="2">Putative cysteine ligase BshC</fullName>
        <ecNumber evidence="2">6.-.-.-</ecNumber>
    </recommendedName>
</protein>
<dbReference type="EMBL" id="JAUFQS010000041">
    <property type="protein sequence ID" value="MDN3689694.1"/>
    <property type="molecule type" value="Genomic_DNA"/>
</dbReference>
<dbReference type="Pfam" id="PF24850">
    <property type="entry name" value="CC_BshC"/>
    <property type="match status" value="1"/>
</dbReference>
<dbReference type="PIRSF" id="PIRSF012535">
    <property type="entry name" value="UCP012535"/>
    <property type="match status" value="1"/>
</dbReference>
<evidence type="ECO:0000259" key="3">
    <source>
        <dbReference type="Pfam" id="PF10079"/>
    </source>
</evidence>
<evidence type="ECO:0000259" key="4">
    <source>
        <dbReference type="Pfam" id="PF24850"/>
    </source>
</evidence>
<reference evidence="6" key="1">
    <citation type="journal article" date="2019" name="Int. J. Syst. Evol. Microbiol.">
        <title>The Global Catalogue of Microorganisms (GCM) 10K type strain sequencing project: providing services to taxonomists for standard genome sequencing and annotation.</title>
        <authorList>
            <consortium name="The Broad Institute Genomics Platform"/>
            <consortium name="The Broad Institute Genome Sequencing Center for Infectious Disease"/>
            <person name="Wu L."/>
            <person name="Ma J."/>
        </authorList>
    </citation>
    <scope>NUCLEOTIDE SEQUENCE [LARGE SCALE GENOMIC DNA]</scope>
    <source>
        <strain evidence="6">CECT 7706</strain>
    </source>
</reference>
<dbReference type="Pfam" id="PF10079">
    <property type="entry name" value="Rossmann-like_BshC"/>
    <property type="match status" value="1"/>
</dbReference>
<gene>
    <name evidence="2 5" type="primary">bshC</name>
    <name evidence="5" type="ORF">QWZ15_17855</name>
</gene>
<dbReference type="InterPro" id="IPR055398">
    <property type="entry name" value="Rossmann-like_BshC"/>
</dbReference>
<accession>A0ABT8CA69</accession>
<feature type="domain" description="Bacillithiol biosynthesis BshC C-terminal coiled-coil" evidence="4">
    <location>
        <begin position="363"/>
        <end position="517"/>
    </location>
</feature>
<evidence type="ECO:0000256" key="1">
    <source>
        <dbReference type="ARBA" id="ARBA00022598"/>
    </source>
</evidence>
<dbReference type="InterPro" id="IPR055399">
    <property type="entry name" value="CC_BshC"/>
</dbReference>
<sequence length="532" mass="62190">MIKSTVDPACTGLFSDLFLDYIQQKDALAPFYQEYPELNRFKKTLEKKTFSEAKRKVLVNTLQEQYKDFGESPVTQNIEKLADSRTFTVTTGHQLNLMTGPSFFIYKIVSTLRLAEKLQEAFPDYQFVPVYWMASEDHDFEEINHFHFDGKKYTWDTDQEGPVGEFEIDDTLKSLLKQWDFVPAFFTEAYTQSKYLKDAVRKYVHHLFAERGLVIIDANQPVLKKQFLPIIKDDLFFQQANKLVNESNQSLEAAGYKTQIFPREINFFYMEPGRRERLVRQDGEFRTHDGKNKWTETEMEAFLEAHPEKFSPNVVMRPLYQEVILPNLAYLGGPAEVAYWFQLKKVFDHYKVSFPFLLPRNFAVIIPGYVQRKINKLSLKPKDLFKSIDRLRIAYVKKHASEDLSLESEKEQLNQLFGTLEKRASRLDPTLEGAVKAALTRSDKILDQVAVKFRKAEERKQKDAIRQINEVKSYLFPNGTLQERKVNFLEFYLREPKIIEQLLGKFDPLDFNFIILQENGSEGSTQEKVQIG</sequence>
<dbReference type="Proteomes" id="UP001236663">
    <property type="component" value="Unassembled WGS sequence"/>
</dbReference>
<dbReference type="InterPro" id="IPR011199">
    <property type="entry name" value="Bacillithiol_biosynth_BshC"/>
</dbReference>